<accession>A0AAV5K3W4</accession>
<keyword evidence="2" id="KW-1185">Reference proteome</keyword>
<comment type="caution">
    <text evidence="1">The sequence shown here is derived from an EMBL/GenBank/DDBJ whole genome shotgun (WGS) entry which is preliminary data.</text>
</comment>
<dbReference type="EMBL" id="BPVZ01000058">
    <property type="protein sequence ID" value="GKV21653.1"/>
    <property type="molecule type" value="Genomic_DNA"/>
</dbReference>
<proteinExistence type="predicted"/>
<reference evidence="1 2" key="1">
    <citation type="journal article" date="2021" name="Commun. Biol.">
        <title>The genome of Shorea leprosula (Dipterocarpaceae) highlights the ecological relevance of drought in aseasonal tropical rainforests.</title>
        <authorList>
            <person name="Ng K.K.S."/>
            <person name="Kobayashi M.J."/>
            <person name="Fawcett J.A."/>
            <person name="Hatakeyama M."/>
            <person name="Paape T."/>
            <person name="Ng C.H."/>
            <person name="Ang C.C."/>
            <person name="Tnah L.H."/>
            <person name="Lee C.T."/>
            <person name="Nishiyama T."/>
            <person name="Sese J."/>
            <person name="O'Brien M.J."/>
            <person name="Copetti D."/>
            <person name="Mohd Noor M.I."/>
            <person name="Ong R.C."/>
            <person name="Putra M."/>
            <person name="Sireger I.Z."/>
            <person name="Indrioko S."/>
            <person name="Kosugi Y."/>
            <person name="Izuno A."/>
            <person name="Isagi Y."/>
            <person name="Lee S.L."/>
            <person name="Shimizu K.K."/>
        </authorList>
    </citation>
    <scope>NUCLEOTIDE SEQUENCE [LARGE SCALE GENOMIC DNA]</scope>
    <source>
        <strain evidence="1">214</strain>
    </source>
</reference>
<evidence type="ECO:0000313" key="1">
    <source>
        <dbReference type="EMBL" id="GKV21653.1"/>
    </source>
</evidence>
<evidence type="ECO:0000313" key="2">
    <source>
        <dbReference type="Proteomes" id="UP001054252"/>
    </source>
</evidence>
<gene>
    <name evidence="1" type="ORF">SLEP1_g31609</name>
</gene>
<dbReference type="AlphaFoldDB" id="A0AAV5K3W4"/>
<organism evidence="1 2">
    <name type="scientific">Rubroshorea leprosula</name>
    <dbReference type="NCBI Taxonomy" id="152421"/>
    <lineage>
        <taxon>Eukaryota</taxon>
        <taxon>Viridiplantae</taxon>
        <taxon>Streptophyta</taxon>
        <taxon>Embryophyta</taxon>
        <taxon>Tracheophyta</taxon>
        <taxon>Spermatophyta</taxon>
        <taxon>Magnoliopsida</taxon>
        <taxon>eudicotyledons</taxon>
        <taxon>Gunneridae</taxon>
        <taxon>Pentapetalae</taxon>
        <taxon>rosids</taxon>
        <taxon>malvids</taxon>
        <taxon>Malvales</taxon>
        <taxon>Dipterocarpaceae</taxon>
        <taxon>Rubroshorea</taxon>
    </lineage>
</organism>
<dbReference type="Proteomes" id="UP001054252">
    <property type="component" value="Unassembled WGS sequence"/>
</dbReference>
<protein>
    <submittedName>
        <fullName evidence="1">Uncharacterized protein</fullName>
    </submittedName>
</protein>
<name>A0AAV5K3W4_9ROSI</name>
<sequence>MEPSIEIWDLDIIDEVQPCLVLGGAEEKNRRGKKV</sequence>